<dbReference type="GO" id="GO:0005886">
    <property type="term" value="C:plasma membrane"/>
    <property type="evidence" value="ECO:0007669"/>
    <property type="project" value="TreeGrafter"/>
</dbReference>
<feature type="non-terminal residue" evidence="10">
    <location>
        <position position="1"/>
    </location>
</feature>
<dbReference type="GO" id="GO:0005484">
    <property type="term" value="F:SNAP receptor activity"/>
    <property type="evidence" value="ECO:0007669"/>
    <property type="project" value="TreeGrafter"/>
</dbReference>
<evidence type="ECO:0000259" key="9">
    <source>
        <dbReference type="PROSITE" id="PS50192"/>
    </source>
</evidence>
<feature type="compositionally biased region" description="Polar residues" evidence="7">
    <location>
        <begin position="64"/>
        <end position="75"/>
    </location>
</feature>
<dbReference type="GO" id="GO:0006886">
    <property type="term" value="P:intracellular protein transport"/>
    <property type="evidence" value="ECO:0007669"/>
    <property type="project" value="TreeGrafter"/>
</dbReference>
<reference evidence="10" key="1">
    <citation type="journal article" date="2020" name="Stud. Mycol.">
        <title>101 Dothideomycetes genomes: a test case for predicting lifestyles and emergence of pathogens.</title>
        <authorList>
            <person name="Haridas S."/>
            <person name="Albert R."/>
            <person name="Binder M."/>
            <person name="Bloem J."/>
            <person name="Labutti K."/>
            <person name="Salamov A."/>
            <person name="Andreopoulos B."/>
            <person name="Baker S."/>
            <person name="Barry K."/>
            <person name="Bills G."/>
            <person name="Bluhm B."/>
            <person name="Cannon C."/>
            <person name="Castanera R."/>
            <person name="Culley D."/>
            <person name="Daum C."/>
            <person name="Ezra D."/>
            <person name="Gonzalez J."/>
            <person name="Henrissat B."/>
            <person name="Kuo A."/>
            <person name="Liang C."/>
            <person name="Lipzen A."/>
            <person name="Lutzoni F."/>
            <person name="Magnuson J."/>
            <person name="Mondo S."/>
            <person name="Nolan M."/>
            <person name="Ohm R."/>
            <person name="Pangilinan J."/>
            <person name="Park H.-J."/>
            <person name="Ramirez L."/>
            <person name="Alfaro M."/>
            <person name="Sun H."/>
            <person name="Tritt A."/>
            <person name="Yoshinaga Y."/>
            <person name="Zwiers L.-H."/>
            <person name="Turgeon B."/>
            <person name="Goodwin S."/>
            <person name="Spatafora J."/>
            <person name="Crous P."/>
            <person name="Grigoriev I."/>
        </authorList>
    </citation>
    <scope>NUCLEOTIDE SEQUENCE</scope>
    <source>
        <strain evidence="10">CBS 627.86</strain>
    </source>
</reference>
<dbReference type="AlphaFoldDB" id="A0A6A5ZUS4"/>
<dbReference type="EMBL" id="ML977310">
    <property type="protein sequence ID" value="KAF2122835.1"/>
    <property type="molecule type" value="Genomic_DNA"/>
</dbReference>
<feature type="coiled-coil region" evidence="6">
    <location>
        <begin position="125"/>
        <end position="190"/>
    </location>
</feature>
<dbReference type="SUPFAM" id="SSF47661">
    <property type="entry name" value="t-snare proteins"/>
    <property type="match status" value="1"/>
</dbReference>
<dbReference type="InterPro" id="IPR006011">
    <property type="entry name" value="Syntaxin_N"/>
</dbReference>
<dbReference type="CDD" id="cd15849">
    <property type="entry name" value="SNARE_Sso1"/>
    <property type="match status" value="1"/>
</dbReference>
<keyword evidence="5 8" id="KW-0472">Membrane</keyword>
<dbReference type="InterPro" id="IPR045242">
    <property type="entry name" value="Syntaxin"/>
</dbReference>
<feature type="non-terminal residue" evidence="10">
    <location>
        <position position="336"/>
    </location>
</feature>
<sequence>YQQYGGNPYGQAEAGYGSNPYGGTGGYGSSNPYGGAAEQQLNAPPPLNHDESNYSQGSQYSNQPLSQPPTQQRGPISQADFFGRIDAAKAQINHLTNDIQQIATIHQRLLSSPDSAQSAQLESIISQTQIRNGQIKDEIKRLELDAAKDPTNRSKTTPVESLKRQFKAQLEDFQREESDYSKRYREAIARQYRIVNPEAPEEEVQAAANENWGEEGIFQTALKSNRSGQATSVLGAVRARHNDIQRIEKTLGELALLFTQLNEQVVYQEEQVIQAETGTHAVLDDTGEANKQLDKGIKSARNARKLKWWTLGIVVAIICILALVLGIYFGTGQQNK</sequence>
<evidence type="ECO:0000256" key="3">
    <source>
        <dbReference type="ARBA" id="ARBA00022692"/>
    </source>
</evidence>
<evidence type="ECO:0000256" key="5">
    <source>
        <dbReference type="ARBA" id="ARBA00023136"/>
    </source>
</evidence>
<evidence type="ECO:0000256" key="7">
    <source>
        <dbReference type="SAM" id="MobiDB-lite"/>
    </source>
</evidence>
<keyword evidence="11" id="KW-1185">Reference proteome</keyword>
<evidence type="ECO:0000256" key="6">
    <source>
        <dbReference type="SAM" id="Coils"/>
    </source>
</evidence>
<dbReference type="GO" id="GO:0048278">
    <property type="term" value="P:vesicle docking"/>
    <property type="evidence" value="ECO:0007669"/>
    <property type="project" value="TreeGrafter"/>
</dbReference>
<feature type="transmembrane region" description="Helical" evidence="8">
    <location>
        <begin position="308"/>
        <end position="329"/>
    </location>
</feature>
<dbReference type="PANTHER" id="PTHR19957:SF307">
    <property type="entry name" value="PROTEIN SSO1-RELATED"/>
    <property type="match status" value="1"/>
</dbReference>
<organism evidence="10 11">
    <name type="scientific">Lophiotrema nucula</name>
    <dbReference type="NCBI Taxonomy" id="690887"/>
    <lineage>
        <taxon>Eukaryota</taxon>
        <taxon>Fungi</taxon>
        <taxon>Dikarya</taxon>
        <taxon>Ascomycota</taxon>
        <taxon>Pezizomycotina</taxon>
        <taxon>Dothideomycetes</taxon>
        <taxon>Pleosporomycetidae</taxon>
        <taxon>Pleosporales</taxon>
        <taxon>Lophiotremataceae</taxon>
        <taxon>Lophiotrema</taxon>
    </lineage>
</organism>
<protein>
    <submittedName>
        <fullName evidence="10">t-SNARE</fullName>
    </submittedName>
</protein>
<evidence type="ECO:0000256" key="2">
    <source>
        <dbReference type="ARBA" id="ARBA00009063"/>
    </source>
</evidence>
<dbReference type="PROSITE" id="PS50192">
    <property type="entry name" value="T_SNARE"/>
    <property type="match status" value="1"/>
</dbReference>
<evidence type="ECO:0000256" key="8">
    <source>
        <dbReference type="SAM" id="Phobius"/>
    </source>
</evidence>
<dbReference type="OrthoDB" id="10255013at2759"/>
<dbReference type="InterPro" id="IPR000727">
    <property type="entry name" value="T_SNARE_dom"/>
</dbReference>
<evidence type="ECO:0000313" key="10">
    <source>
        <dbReference type="EMBL" id="KAF2122835.1"/>
    </source>
</evidence>
<name>A0A6A5ZUS4_9PLEO</name>
<gene>
    <name evidence="10" type="ORF">BDV96DRAFT_464203</name>
</gene>
<dbReference type="GO" id="GO:0012505">
    <property type="term" value="C:endomembrane system"/>
    <property type="evidence" value="ECO:0007669"/>
    <property type="project" value="TreeGrafter"/>
</dbReference>
<dbReference type="SMART" id="SM00503">
    <property type="entry name" value="SynN"/>
    <property type="match status" value="1"/>
</dbReference>
<evidence type="ECO:0000313" key="11">
    <source>
        <dbReference type="Proteomes" id="UP000799770"/>
    </source>
</evidence>
<dbReference type="GO" id="GO:0006906">
    <property type="term" value="P:vesicle fusion"/>
    <property type="evidence" value="ECO:0007669"/>
    <property type="project" value="TreeGrafter"/>
</dbReference>
<dbReference type="Pfam" id="PF00804">
    <property type="entry name" value="Syntaxin"/>
    <property type="match status" value="1"/>
</dbReference>
<comment type="subcellular location">
    <subcellularLocation>
        <location evidence="1">Membrane</location>
        <topology evidence="1">Single-pass type IV membrane protein</topology>
    </subcellularLocation>
</comment>
<dbReference type="Pfam" id="PF05739">
    <property type="entry name" value="SNARE"/>
    <property type="match status" value="1"/>
</dbReference>
<keyword evidence="6" id="KW-0175">Coiled coil</keyword>
<dbReference type="Gene3D" id="1.20.58.70">
    <property type="match status" value="1"/>
</dbReference>
<feature type="region of interest" description="Disordered" evidence="7">
    <location>
        <begin position="1"/>
        <end position="76"/>
    </location>
</feature>
<comment type="similarity">
    <text evidence="2">Belongs to the syntaxin family.</text>
</comment>
<dbReference type="GO" id="GO:0000149">
    <property type="term" value="F:SNARE binding"/>
    <property type="evidence" value="ECO:0007669"/>
    <property type="project" value="TreeGrafter"/>
</dbReference>
<evidence type="ECO:0000256" key="1">
    <source>
        <dbReference type="ARBA" id="ARBA00004211"/>
    </source>
</evidence>
<dbReference type="Proteomes" id="UP000799770">
    <property type="component" value="Unassembled WGS sequence"/>
</dbReference>
<feature type="compositionally biased region" description="Low complexity" evidence="7">
    <location>
        <begin position="53"/>
        <end position="63"/>
    </location>
</feature>
<evidence type="ECO:0000256" key="4">
    <source>
        <dbReference type="ARBA" id="ARBA00022989"/>
    </source>
</evidence>
<keyword evidence="4 8" id="KW-1133">Transmembrane helix</keyword>
<keyword evidence="3 8" id="KW-0812">Transmembrane</keyword>
<dbReference type="GO" id="GO:0006887">
    <property type="term" value="P:exocytosis"/>
    <property type="evidence" value="ECO:0007669"/>
    <property type="project" value="TreeGrafter"/>
</dbReference>
<feature type="domain" description="T-SNARE coiled-coil homology" evidence="9">
    <location>
        <begin position="234"/>
        <end position="296"/>
    </location>
</feature>
<dbReference type="PANTHER" id="PTHR19957">
    <property type="entry name" value="SYNTAXIN"/>
    <property type="match status" value="1"/>
</dbReference>
<accession>A0A6A5ZUS4</accession>
<proteinExistence type="inferred from homology"/>
<dbReference type="InterPro" id="IPR010989">
    <property type="entry name" value="SNARE"/>
</dbReference>
<dbReference type="GO" id="GO:0031201">
    <property type="term" value="C:SNARE complex"/>
    <property type="evidence" value="ECO:0007669"/>
    <property type="project" value="TreeGrafter"/>
</dbReference>